<dbReference type="Pfam" id="PF01451">
    <property type="entry name" value="LMWPc"/>
    <property type="match status" value="1"/>
</dbReference>
<feature type="active site" description="Nucleophile" evidence="5">
    <location>
        <position position="8"/>
    </location>
</feature>
<dbReference type="KEGG" id="fes:HER31_03540"/>
<evidence type="ECO:0000259" key="6">
    <source>
        <dbReference type="SMART" id="SM00226"/>
    </source>
</evidence>
<evidence type="ECO:0000256" key="3">
    <source>
        <dbReference type="ARBA" id="ARBA00022801"/>
    </source>
</evidence>
<dbReference type="PRINTS" id="PR00719">
    <property type="entry name" value="LMWPTPASE"/>
</dbReference>
<dbReference type="InterPro" id="IPR036196">
    <property type="entry name" value="Ptyr_pPase_sf"/>
</dbReference>
<dbReference type="PANTHER" id="PTHR11717:SF7">
    <property type="entry name" value="LOW MOLECULAR WEIGHT PHOSPHOTYROSINE PROTEIN PHOSPHATASE"/>
    <property type="match status" value="1"/>
</dbReference>
<feature type="domain" description="Phosphotyrosine protein phosphatase I" evidence="6">
    <location>
        <begin position="2"/>
        <end position="148"/>
    </location>
</feature>
<dbReference type="EC" id="3.1.3.48" evidence="2"/>
<dbReference type="Gene3D" id="3.40.50.2300">
    <property type="match status" value="1"/>
</dbReference>
<feature type="active site" description="Proton donor" evidence="5">
    <location>
        <position position="122"/>
    </location>
</feature>
<organism evidence="7 8">
    <name type="scientific">Ferrimonas lipolytica</name>
    <dbReference type="NCBI Taxonomy" id="2724191"/>
    <lineage>
        <taxon>Bacteria</taxon>
        <taxon>Pseudomonadati</taxon>
        <taxon>Pseudomonadota</taxon>
        <taxon>Gammaproteobacteria</taxon>
        <taxon>Alteromonadales</taxon>
        <taxon>Ferrimonadaceae</taxon>
        <taxon>Ferrimonas</taxon>
    </lineage>
</organism>
<protein>
    <recommendedName>
        <fullName evidence="2">protein-tyrosine-phosphatase</fullName>
        <ecNumber evidence="2">3.1.3.48</ecNumber>
    </recommendedName>
</protein>
<reference evidence="7 8" key="1">
    <citation type="submission" date="2020-04" db="EMBL/GenBank/DDBJ databases">
        <title>Ferrimonas sp. S7 isolated from sea water.</title>
        <authorList>
            <person name="Bae S.S."/>
            <person name="Baek K."/>
        </authorList>
    </citation>
    <scope>NUCLEOTIDE SEQUENCE [LARGE SCALE GENOMIC DNA]</scope>
    <source>
        <strain evidence="7 8">S7</strain>
    </source>
</reference>
<evidence type="ECO:0000313" key="7">
    <source>
        <dbReference type="EMBL" id="QIZ78803.1"/>
    </source>
</evidence>
<evidence type="ECO:0000256" key="5">
    <source>
        <dbReference type="PIRSR" id="PIRSR617867-1"/>
    </source>
</evidence>
<dbReference type="GO" id="GO:0004725">
    <property type="term" value="F:protein tyrosine phosphatase activity"/>
    <property type="evidence" value="ECO:0007669"/>
    <property type="project" value="UniProtKB-EC"/>
</dbReference>
<keyword evidence="3" id="KW-0378">Hydrolase</keyword>
<accession>A0A6H1UKF8</accession>
<evidence type="ECO:0000256" key="4">
    <source>
        <dbReference type="ARBA" id="ARBA00022912"/>
    </source>
</evidence>
<evidence type="ECO:0000256" key="1">
    <source>
        <dbReference type="ARBA" id="ARBA00011063"/>
    </source>
</evidence>
<dbReference type="InterPro" id="IPR050438">
    <property type="entry name" value="LMW_PTPase"/>
</dbReference>
<dbReference type="SUPFAM" id="SSF52788">
    <property type="entry name" value="Phosphotyrosine protein phosphatases I"/>
    <property type="match status" value="1"/>
</dbReference>
<proteinExistence type="inferred from homology"/>
<evidence type="ECO:0000313" key="8">
    <source>
        <dbReference type="Proteomes" id="UP000501602"/>
    </source>
</evidence>
<sequence length="154" mass="16722">MKSILFVCLGNICRSPTAEAVFRGKANKLGLSLQFDSVGTSAYHQGEAPDPRSCDAAQQRGFDFSGIRSRQIASHDLARFDLILAADKENLAELQKLASPNQQHKLGLMLQWGDLPYSEVPDPYYGGANGFALVLDLIEESAHNLLSKIAAAKC</sequence>
<dbReference type="InterPro" id="IPR017867">
    <property type="entry name" value="Tyr_phospatase_low_mol_wt"/>
</dbReference>
<dbReference type="SMART" id="SM00226">
    <property type="entry name" value="LMWPc"/>
    <property type="match status" value="1"/>
</dbReference>
<keyword evidence="8" id="KW-1185">Reference proteome</keyword>
<dbReference type="EMBL" id="CP051180">
    <property type="protein sequence ID" value="QIZ78803.1"/>
    <property type="molecule type" value="Genomic_DNA"/>
</dbReference>
<dbReference type="CDD" id="cd16343">
    <property type="entry name" value="LMWPTP"/>
    <property type="match status" value="1"/>
</dbReference>
<feature type="active site" evidence="5">
    <location>
        <position position="14"/>
    </location>
</feature>
<dbReference type="AlphaFoldDB" id="A0A6H1UKF8"/>
<keyword evidence="4" id="KW-0904">Protein phosphatase</keyword>
<evidence type="ECO:0000256" key="2">
    <source>
        <dbReference type="ARBA" id="ARBA00013064"/>
    </source>
</evidence>
<comment type="similarity">
    <text evidence="1">Belongs to the low molecular weight phosphotyrosine protein phosphatase family.</text>
</comment>
<dbReference type="Proteomes" id="UP000501602">
    <property type="component" value="Chromosome"/>
</dbReference>
<dbReference type="InterPro" id="IPR023485">
    <property type="entry name" value="Ptyr_pPase"/>
</dbReference>
<gene>
    <name evidence="7" type="ORF">HER31_03540</name>
</gene>
<dbReference type="PANTHER" id="PTHR11717">
    <property type="entry name" value="LOW MOLECULAR WEIGHT PROTEIN TYROSINE PHOSPHATASE"/>
    <property type="match status" value="1"/>
</dbReference>
<name>A0A6H1UKF8_9GAMM</name>